<proteinExistence type="predicted"/>
<feature type="repeat" description="ANK" evidence="3">
    <location>
        <begin position="1217"/>
        <end position="1249"/>
    </location>
</feature>
<evidence type="ECO:0000256" key="4">
    <source>
        <dbReference type="SAM" id="MobiDB-lite"/>
    </source>
</evidence>
<evidence type="ECO:0000256" key="2">
    <source>
        <dbReference type="ARBA" id="ARBA00023043"/>
    </source>
</evidence>
<sequence>MSSLASDDVVLIDRDDVSNYNPEQILPESPEEIKAIRNWLEPTEYWLDSGEYRKHLASHVNGTGAWLTSSETYNQWLKSKDHGLLWIKGIPGSGKSVVAAHLIDELTRANSGAPVLYFFFRQIIDANHGPAALLRDWLDQILQYSPPLQKRLKELRKDRRTIGSMSMEDLWKLLHLAFGGLPGQVVCVADALDEMDQGNDSFLRSLADLGQWRPTRVKVIITSRPVLSVEAPLRHATGFQMRLVEDQVDLDISSYVEHGLASTAISADDQALIKKAIPGRANGLFLYAKLAMDAFLKPGARALDVIDSLPADLHELYTGLLREHARRSGVPDDVQLLILQWVTHATRPLRLIELAEIVHSTHPLDEQHDFKASKDLVRAAAGPLLEILPDETVSVIHHSFTEYLKCETRAKGTARRGEYPVLHVGSTHNSLALVCLKYLLESGCLDGVEIPKLQRSRDPFPIRLPHRYGFSDPNKGPNAIRQRNLKYPFLPYAAGNWYVHAQRSAVAGFPQGDLNALVNAMTENHQYMQAWLKLGWPDKEYYANNFAPLHIAAKLGLDSYVEALISQNPVVDAVDADGKTPLWWAAASGHGGIVTTLVLAGANPDVADNIDGLKPLHKAAQKNHDDVIRALLEAGVDPLTPKTKNPPGRTCGNAPTSTGHTPLMYACHYGHLKAVEAFLPFLTKIETAHRALSWSAERGQTELVKRIIQHPGVDINAIVRGETALFTACRIADRNTIKVLIEAGADAAVICHPEGNEFDGHMGWRLNKMGNDKTKGDTALQAFCAAQSRQKYSEKSLSPEEVQEVYSLLIQGGANIHQRTSDGNTLLHSANDIPVLVRLLLRDGADANAVNSNGFSPLHVTASIESVALLIEEGNANIDQIRTESGETPLLYSFWSHDIRRSEAIMKLLEYNPNVNISNKNGDGPLHLALKNGVTDLSIIQALLDSNVDVHGRNHAGETPLQVLPHRRQSFEATNLIVDAGGNVNDRDNSGTTLIWRVMNSPSWYDGAQACASFLKEKGADFEVRDRAGRTLLHLVTASSELSTATDRLQFLIDQGLDVHKSDYCGNTLLHELAKRICDPRDAQGYINLGNKILALGLRLDQPNYEGKTALHILAKLDQPHLSAGLDWMLSSMQTVDQRDYQGNTALHIAVANSDIGTRHLLQAGADSTLPNHEGRVPLHIAAISRKCNALGLLLENIHRHHNKVPVNKVVDVQDGESNTPLYYAVRSGRLESVKMLADAGADMTSPKLFVACASFEHESRPTVSGGAINSAGFDSVSLRLEEIVNILMENVPTAHNILKNGFGQEFCIENSAKSGHGYTYSVFLRARDQSSLKFENSREMHDEPADMGRKADDTDDERDRIRRRFTRRPLCTDAERNFLEHEARHKQHAQSRALEEYTGYVKDDPNGELVWHLLKTRQYDAFATLFAKGVDFISPPHGGYSIIEIFAQHGLTNLLDQIVTLEASRRDLSDSNGLGLFEESSAEEGRNQHQNSRYILFRAIDREIPNMELVRLLIEKYSINVNQVDSSWRTVLHILSEGKHWWHAALAIPYLLSKGANLSLRNGPYEHSHTPLRIALGRHSYGGCGACFWKEAVHALLEGNGVSVDGDALFFALGMNDPDIIKMLLKAGANPNEQSSKTVHPSKLVHPLYTIARKHEQKSSFKRQLVEIFEILLEFGADPFAVYEGERKNNLDHGAMPLTLSKPSSEPKQVTVLHQLLAKGFLVYPILTKDDFDPNHRDQEGCTPLHAACRSRHGINAPIDIAHTSTQSSISSSSSFMDHMLLRGADPLAVDNNGRNILHYMFIGPDEWTFTRPDPSALVQIATKYPSLLNQADKYGKTPFLLAIRNTVLQHDTAAALALLNAGADPHAVDPDLNTALHILSYGVCTPDPATTTAMRSLFTTLLEHGLDINARNSLGQTPVFNAGRQTHNYKSRSYKHRWLITSDVIPFFDSAGADLFVTDKCGRGLLHHQARLDDTEVFRALLSRGLDPALEDAERRTPLDIAAVYDSKYILGLFSKKDKAEAGVSM</sequence>
<evidence type="ECO:0000313" key="7">
    <source>
        <dbReference type="Proteomes" id="UP000244855"/>
    </source>
</evidence>
<dbReference type="Pfam" id="PF24883">
    <property type="entry name" value="NPHP3_N"/>
    <property type="match status" value="1"/>
</dbReference>
<dbReference type="PROSITE" id="PS50088">
    <property type="entry name" value="ANK_REPEAT"/>
    <property type="match status" value="7"/>
</dbReference>
<dbReference type="STRING" id="97972.A0A2V1DGT0"/>
<dbReference type="Pfam" id="PF13637">
    <property type="entry name" value="Ank_4"/>
    <property type="match status" value="1"/>
</dbReference>
<feature type="repeat" description="ANK" evidence="3">
    <location>
        <begin position="544"/>
        <end position="576"/>
    </location>
</feature>
<dbReference type="Gene3D" id="1.25.40.20">
    <property type="entry name" value="Ankyrin repeat-containing domain"/>
    <property type="match status" value="10"/>
</dbReference>
<feature type="repeat" description="ANK" evidence="3">
    <location>
        <begin position="1028"/>
        <end position="1064"/>
    </location>
</feature>
<protein>
    <submittedName>
        <fullName evidence="6">Ankyrin</fullName>
    </submittedName>
</protein>
<dbReference type="EMBL" id="KZ805437">
    <property type="protein sequence ID" value="PVH97376.1"/>
    <property type="molecule type" value="Genomic_DNA"/>
</dbReference>
<accession>A0A2V1DGT0</accession>
<evidence type="ECO:0000256" key="3">
    <source>
        <dbReference type="PROSITE-ProRule" id="PRU00023"/>
    </source>
</evidence>
<feature type="repeat" description="ANK" evidence="3">
    <location>
        <begin position="611"/>
        <end position="637"/>
    </location>
</feature>
<reference evidence="6 7" key="1">
    <citation type="journal article" date="2018" name="Sci. Rep.">
        <title>Comparative genomics provides insights into the lifestyle and reveals functional heterogeneity of dark septate endophytic fungi.</title>
        <authorList>
            <person name="Knapp D.G."/>
            <person name="Nemeth J.B."/>
            <person name="Barry K."/>
            <person name="Hainaut M."/>
            <person name="Henrissat B."/>
            <person name="Johnson J."/>
            <person name="Kuo A."/>
            <person name="Lim J.H.P."/>
            <person name="Lipzen A."/>
            <person name="Nolan M."/>
            <person name="Ohm R.A."/>
            <person name="Tamas L."/>
            <person name="Grigoriev I.V."/>
            <person name="Spatafora J.W."/>
            <person name="Nagy L.G."/>
            <person name="Kovacs G.M."/>
        </authorList>
    </citation>
    <scope>NUCLEOTIDE SEQUENCE [LARGE SCALE GENOMIC DNA]</scope>
    <source>
        <strain evidence="6 7">DSE2036</strain>
    </source>
</reference>
<dbReference type="InterPro" id="IPR056884">
    <property type="entry name" value="NPHP3-like_N"/>
</dbReference>
<dbReference type="Proteomes" id="UP000244855">
    <property type="component" value="Unassembled WGS sequence"/>
</dbReference>
<keyword evidence="7" id="KW-1185">Reference proteome</keyword>
<name>A0A2V1DGT0_9PLEO</name>
<dbReference type="SMART" id="SM00248">
    <property type="entry name" value="ANK"/>
    <property type="match status" value="26"/>
</dbReference>
<dbReference type="SUPFAM" id="SSF48403">
    <property type="entry name" value="Ankyrin repeat"/>
    <property type="match status" value="4"/>
</dbReference>
<evidence type="ECO:0000256" key="1">
    <source>
        <dbReference type="ARBA" id="ARBA00022737"/>
    </source>
</evidence>
<dbReference type="Pfam" id="PF12796">
    <property type="entry name" value="Ank_2"/>
    <property type="match status" value="3"/>
</dbReference>
<feature type="repeat" description="ANK" evidence="3">
    <location>
        <begin position="577"/>
        <end position="609"/>
    </location>
</feature>
<dbReference type="InterPro" id="IPR002110">
    <property type="entry name" value="Ankyrin_rpt"/>
</dbReference>
<keyword evidence="1" id="KW-0677">Repeat</keyword>
<gene>
    <name evidence="6" type="ORF">DM02DRAFT_674149</name>
</gene>
<keyword evidence="2 3" id="KW-0040">ANK repeat</keyword>
<dbReference type="Gene3D" id="3.40.50.300">
    <property type="entry name" value="P-loop containing nucleotide triphosphate hydrolases"/>
    <property type="match status" value="1"/>
</dbReference>
<dbReference type="InterPro" id="IPR027417">
    <property type="entry name" value="P-loop_NTPase"/>
</dbReference>
<dbReference type="PANTHER" id="PTHR24198:SF165">
    <property type="entry name" value="ANKYRIN REPEAT-CONTAINING PROTEIN-RELATED"/>
    <property type="match status" value="1"/>
</dbReference>
<feature type="region of interest" description="Disordered" evidence="4">
    <location>
        <begin position="1336"/>
        <end position="1358"/>
    </location>
</feature>
<evidence type="ECO:0000313" key="6">
    <source>
        <dbReference type="EMBL" id="PVH97376.1"/>
    </source>
</evidence>
<dbReference type="InterPro" id="IPR036770">
    <property type="entry name" value="Ankyrin_rpt-contain_sf"/>
</dbReference>
<dbReference type="SUPFAM" id="SSF52540">
    <property type="entry name" value="P-loop containing nucleoside triphosphate hydrolases"/>
    <property type="match status" value="1"/>
</dbReference>
<evidence type="ECO:0000259" key="5">
    <source>
        <dbReference type="Pfam" id="PF24883"/>
    </source>
</evidence>
<dbReference type="OrthoDB" id="21416at2759"/>
<feature type="repeat" description="ANK" evidence="3">
    <location>
        <begin position="720"/>
        <end position="752"/>
    </location>
</feature>
<dbReference type="PROSITE" id="PS50297">
    <property type="entry name" value="ANK_REP_REGION"/>
    <property type="match status" value="5"/>
</dbReference>
<feature type="repeat" description="ANK" evidence="3">
    <location>
        <begin position="921"/>
        <end position="955"/>
    </location>
</feature>
<feature type="domain" description="Nephrocystin 3-like N-terminal" evidence="5">
    <location>
        <begin position="62"/>
        <end position="224"/>
    </location>
</feature>
<organism evidence="6 7">
    <name type="scientific">Periconia macrospinosa</name>
    <dbReference type="NCBI Taxonomy" id="97972"/>
    <lineage>
        <taxon>Eukaryota</taxon>
        <taxon>Fungi</taxon>
        <taxon>Dikarya</taxon>
        <taxon>Ascomycota</taxon>
        <taxon>Pezizomycotina</taxon>
        <taxon>Dothideomycetes</taxon>
        <taxon>Pleosporomycetidae</taxon>
        <taxon>Pleosporales</taxon>
        <taxon>Massarineae</taxon>
        <taxon>Periconiaceae</taxon>
        <taxon>Periconia</taxon>
    </lineage>
</organism>
<dbReference type="PANTHER" id="PTHR24198">
    <property type="entry name" value="ANKYRIN REPEAT AND PROTEIN KINASE DOMAIN-CONTAINING PROTEIN"/>
    <property type="match status" value="1"/>
</dbReference>